<dbReference type="EMBL" id="JBHSGT010000025">
    <property type="protein sequence ID" value="MFC4709865.1"/>
    <property type="molecule type" value="Genomic_DNA"/>
</dbReference>
<evidence type="ECO:0000313" key="3">
    <source>
        <dbReference type="Proteomes" id="UP001596026"/>
    </source>
</evidence>
<organism evidence="2 3">
    <name type="scientific">Enterococcus eurekensis</name>
    <dbReference type="NCBI Taxonomy" id="1159753"/>
    <lineage>
        <taxon>Bacteria</taxon>
        <taxon>Bacillati</taxon>
        <taxon>Bacillota</taxon>
        <taxon>Bacilli</taxon>
        <taxon>Lactobacillales</taxon>
        <taxon>Enterococcaceae</taxon>
        <taxon>Enterococcus</taxon>
    </lineage>
</organism>
<proteinExistence type="predicted"/>
<dbReference type="RefSeq" id="WP_379964226.1">
    <property type="nucleotide sequence ID" value="NZ_JBHSGT010000025.1"/>
</dbReference>
<comment type="caution">
    <text evidence="2">The sequence shown here is derived from an EMBL/GenBank/DDBJ whole genome shotgun (WGS) entry which is preliminary data.</text>
</comment>
<feature type="transmembrane region" description="Helical" evidence="1">
    <location>
        <begin position="26"/>
        <end position="48"/>
    </location>
</feature>
<sequence length="238" mass="27410">MDNNQNDQDLLKLIKKSKRKKRIQTIFSPLVLILLTLTISSTLLLNYFNIGPFSDNKIAGLPDNHLRWNQTNSAFNNLIFNLSSSYDFNYYGKHVELWFEHYQDGKKVSSKQIGPIASYDSESKKSEIRGSLAYGMGNKTEEEFILSYHLEVNGASGTNQINLKDYGIKNTDLLSYTYGIYEMTNSQTFFSENTYSIEPNTTYDILVIRNDGISYMSTNREQQMKNVPNGFVLYLIFK</sequence>
<gene>
    <name evidence="2" type="ORF">ACFO3L_04360</name>
</gene>
<dbReference type="Proteomes" id="UP001596026">
    <property type="component" value="Unassembled WGS sequence"/>
</dbReference>
<keyword evidence="3" id="KW-1185">Reference proteome</keyword>
<name>A0ABV9M4P7_9ENTE</name>
<evidence type="ECO:0000313" key="2">
    <source>
        <dbReference type="EMBL" id="MFC4709865.1"/>
    </source>
</evidence>
<keyword evidence="1" id="KW-0472">Membrane</keyword>
<reference evidence="3" key="1">
    <citation type="journal article" date="2019" name="Int. J. Syst. Evol. Microbiol.">
        <title>The Global Catalogue of Microorganisms (GCM) 10K type strain sequencing project: providing services to taxonomists for standard genome sequencing and annotation.</title>
        <authorList>
            <consortium name="The Broad Institute Genomics Platform"/>
            <consortium name="The Broad Institute Genome Sequencing Center for Infectious Disease"/>
            <person name="Wu L."/>
            <person name="Ma J."/>
        </authorList>
    </citation>
    <scope>NUCLEOTIDE SEQUENCE [LARGE SCALE GENOMIC DNA]</scope>
    <source>
        <strain evidence="3">CGMCC 1.19061</strain>
    </source>
</reference>
<evidence type="ECO:0000256" key="1">
    <source>
        <dbReference type="SAM" id="Phobius"/>
    </source>
</evidence>
<accession>A0ABV9M4P7</accession>
<keyword evidence="1" id="KW-1133">Transmembrane helix</keyword>
<protein>
    <submittedName>
        <fullName evidence="2">Uncharacterized protein</fullName>
    </submittedName>
</protein>
<keyword evidence="1" id="KW-0812">Transmembrane</keyword>